<dbReference type="GO" id="GO:0005778">
    <property type="term" value="C:peroxisomal membrane"/>
    <property type="evidence" value="ECO:0007669"/>
    <property type="project" value="UniProtKB-SubCell"/>
</dbReference>
<dbReference type="Pfam" id="PF08610">
    <property type="entry name" value="Pex16"/>
    <property type="match status" value="1"/>
</dbReference>
<keyword evidence="2" id="KW-0962">Peroxisome biogenesis</keyword>
<feature type="region of interest" description="Disordered" evidence="3">
    <location>
        <begin position="190"/>
        <end position="228"/>
    </location>
</feature>
<dbReference type="OrthoDB" id="2021143at2759"/>
<evidence type="ECO:0000256" key="2">
    <source>
        <dbReference type="RuleBase" id="RU365003"/>
    </source>
</evidence>
<dbReference type="Proteomes" id="UP000281245">
    <property type="component" value="Unassembled WGS sequence"/>
</dbReference>
<proteinExistence type="inferred from homology"/>
<evidence type="ECO:0000256" key="3">
    <source>
        <dbReference type="SAM" id="MobiDB-lite"/>
    </source>
</evidence>
<dbReference type="InterPro" id="IPR013919">
    <property type="entry name" value="Pex16"/>
</dbReference>
<dbReference type="PANTHER" id="PTHR13299:SF0">
    <property type="entry name" value="PEROXISOMAL MEMBRANE PROTEIN PEX16"/>
    <property type="match status" value="1"/>
</dbReference>
<protein>
    <recommendedName>
        <fullName evidence="2">Peroxisomal membrane protein PEX16</fullName>
    </recommendedName>
</protein>
<accession>A0A3M6W8M2</accession>
<dbReference type="GO" id="GO:0007031">
    <property type="term" value="P:peroxisome organization"/>
    <property type="evidence" value="ECO:0007669"/>
    <property type="project" value="UniProtKB-KW"/>
</dbReference>
<dbReference type="AlphaFoldDB" id="A0A3M6W8M2"/>
<evidence type="ECO:0000256" key="1">
    <source>
        <dbReference type="ARBA" id="ARBA00009505"/>
    </source>
</evidence>
<comment type="subcellular location">
    <subcellularLocation>
        <location evidence="2">Peroxisome membrane</location>
    </subcellularLocation>
</comment>
<keyword evidence="2" id="KW-0576">Peroxisome</keyword>
<organism evidence="4 5">
    <name type="scientific">Hortaea werneckii</name>
    <name type="common">Black yeast</name>
    <name type="synonym">Cladosporium werneckii</name>
    <dbReference type="NCBI Taxonomy" id="91943"/>
    <lineage>
        <taxon>Eukaryota</taxon>
        <taxon>Fungi</taxon>
        <taxon>Dikarya</taxon>
        <taxon>Ascomycota</taxon>
        <taxon>Pezizomycotina</taxon>
        <taxon>Dothideomycetes</taxon>
        <taxon>Dothideomycetidae</taxon>
        <taxon>Mycosphaerellales</taxon>
        <taxon>Teratosphaeriaceae</taxon>
        <taxon>Hortaea</taxon>
    </lineage>
</organism>
<comment type="caution">
    <text evidence="4">The sequence shown here is derived from an EMBL/GenBank/DDBJ whole genome shotgun (WGS) entry which is preliminary data.</text>
</comment>
<evidence type="ECO:0000313" key="5">
    <source>
        <dbReference type="Proteomes" id="UP000281245"/>
    </source>
</evidence>
<feature type="compositionally biased region" description="Polar residues" evidence="3">
    <location>
        <begin position="209"/>
        <end position="220"/>
    </location>
</feature>
<reference evidence="4 5" key="1">
    <citation type="journal article" date="2018" name="BMC Genomics">
        <title>Genomic evidence for intraspecific hybridization in a clonal and extremely halotolerant yeast.</title>
        <authorList>
            <person name="Gostincar C."/>
            <person name="Stajich J.E."/>
            <person name="Zupancic J."/>
            <person name="Zalar P."/>
            <person name="Gunde-Cimerman N."/>
        </authorList>
    </citation>
    <scope>NUCLEOTIDE SEQUENCE [LARGE SCALE GENOMIC DNA]</scope>
    <source>
        <strain evidence="4 5">EXF-6656</strain>
    </source>
</reference>
<name>A0A3M6W8M2_HORWE</name>
<dbReference type="PANTHER" id="PTHR13299">
    <property type="entry name" value="PEROXISOMAL MEMBRANE PROTEIN PEX16"/>
    <property type="match status" value="1"/>
</dbReference>
<dbReference type="EMBL" id="QWIJ01001411">
    <property type="protein sequence ID" value="RMX74907.1"/>
    <property type="molecule type" value="Genomic_DNA"/>
</dbReference>
<sequence>MSRLYLIIIAMMERLRQAADQTKVTVKMPAKLVGMYGDFITKNAGAVGQVEGALRSLTYIIPGRFRESELASESLNSGVQLLALYHDSLLSRALAQSLQQRKHHQTPHNRYTGFYCQKSSTYKGTAVTLQVIQYTELLLEMMAKRKGEKSRWRMVVVLETIKAMCRLILMRLTNSRPLLNPPLPEREVIEERTEEDNLPSPPSERSQHSEAGSEQWTMPRTSLTLPPLPSSDDISSYLLSKVLTADDIKPPKTLLHRTSGLGEIAEILYLIRPVIYAAAMAYYTQHSSNTNNNRNTKSDWRPWLLGLSIEYGARQLAKHDLLSRHPGGARGLSQLERDEMKKRGWALGWWAMRGAFYENVTRGAIQGFADRLKSKPLLDMVGNIIEDYEFLWDQYYFPTATL</sequence>
<gene>
    <name evidence="4" type="ORF">D0869_12130</name>
</gene>
<evidence type="ECO:0000313" key="4">
    <source>
        <dbReference type="EMBL" id="RMX74907.1"/>
    </source>
</evidence>
<comment type="similarity">
    <text evidence="1 2">Belongs to the peroxin-16 family.</text>
</comment>